<feature type="transmembrane region" description="Helical" evidence="3">
    <location>
        <begin position="162"/>
        <end position="180"/>
    </location>
</feature>
<dbReference type="InterPro" id="IPR017441">
    <property type="entry name" value="Protein_kinase_ATP_BS"/>
</dbReference>
<dbReference type="SUPFAM" id="SSF101424">
    <property type="entry name" value="Hypothetical protein ST1625"/>
    <property type="match status" value="1"/>
</dbReference>
<feature type="domain" description="Protein kinase" evidence="4">
    <location>
        <begin position="386"/>
        <end position="681"/>
    </location>
</feature>
<dbReference type="InterPro" id="IPR036321">
    <property type="entry name" value="ST1625"/>
</dbReference>
<sequence>MKGKLVLSAVLGVVALALSIYVSSFSLMYGQSLINVSTIYSYSLIISLLLLFASMVMLTYACSGKVDLLKTLLYPFAIISLLFSIFYPTLLVYKLISFALSLSLFQLGFKKARLSAMFFVLDFFLSVFFIYSYLSFHSIFSLFGLGISIFSIILTNKGNLKLWSVLMAIGIPLIMFGVQISPFLINYEYVGGGALLTAISLVPQRKKRSPFNKAIEMLNKGNIKGSIEIIKKNRNKMSKLELAKFNCELISKGNCEFTNFVYDDKELLNLVVNSNCSINPLLRCLVSGLKAKEFQEVSKLVIKKNKFDEVKQVSDLPNFPPDWLFLIAREFNEIGEREKYLEYLKKACQKNVNQACVELNATSSFKKVSLSNWDPAAWKNEEIYGYKVIDVIGTGGTGYVLKSYKSGGYYALKIPTLSMVSNVVDMLGESAKLSELSDRSNYIVKLFGVYADKNDINEILSGNAEVYLKRPPVIAMELMEGGSSEDLRKVTNLVNSDYWKLIIYSIVAKIADALSIVHSEGYVHCDVKPQNILFSEKLPPYGLEAFNKIKNNLAKPKLADLGSAVRDGSKPNSYTPYYAPLEQVNSLYFGGIRKTADIYALGATAFKLLTGEPLNSKEMIDSMLKFEKTRDTALLSPSLYSSRDYSLLNGVVEPKVIEFIKSMTSPDPNSRPTAERVRDFFTSITY</sequence>
<evidence type="ECO:0000313" key="5">
    <source>
        <dbReference type="EMBL" id="BBG28241.1"/>
    </source>
</evidence>
<dbReference type="RefSeq" id="WP_149565098.1">
    <property type="nucleotide sequence ID" value="NZ_AP018930.1"/>
</dbReference>
<name>A0A510E6S1_9CREN</name>
<feature type="transmembrane region" description="Helical" evidence="3">
    <location>
        <begin position="39"/>
        <end position="60"/>
    </location>
</feature>
<keyword evidence="3" id="KW-1133">Transmembrane helix</keyword>
<dbReference type="InterPro" id="IPR000719">
    <property type="entry name" value="Prot_kinase_dom"/>
</dbReference>
<reference evidence="6" key="1">
    <citation type="submission" date="2018-09" db="EMBL/GenBank/DDBJ databases">
        <title>Complete Genome Sequencing of Sulfolobus sp. JCM 16834.</title>
        <authorList>
            <person name="Kato S."/>
            <person name="Itoh T."/>
            <person name="Ohkuma M."/>
        </authorList>
    </citation>
    <scope>NUCLEOTIDE SEQUENCE [LARGE SCALE GENOMIC DNA]</scope>
    <source>
        <strain evidence="6">IC-007</strain>
    </source>
</reference>
<dbReference type="InterPro" id="IPR015288">
    <property type="entry name" value="DUF1955"/>
</dbReference>
<feature type="transmembrane region" description="Helical" evidence="3">
    <location>
        <begin position="114"/>
        <end position="133"/>
    </location>
</feature>
<gene>
    <name evidence="5" type="ORF">IC007_2797</name>
</gene>
<dbReference type="Gene3D" id="1.25.40.350">
    <property type="match status" value="1"/>
</dbReference>
<keyword evidence="2" id="KW-0067">ATP-binding</keyword>
<keyword evidence="3" id="KW-0472">Membrane</keyword>
<evidence type="ECO:0000313" key="6">
    <source>
        <dbReference type="Proteomes" id="UP000325030"/>
    </source>
</evidence>
<organism evidence="5 6">
    <name type="scientific">Sulfuracidifex tepidarius</name>
    <dbReference type="NCBI Taxonomy" id="1294262"/>
    <lineage>
        <taxon>Archaea</taxon>
        <taxon>Thermoproteota</taxon>
        <taxon>Thermoprotei</taxon>
        <taxon>Sulfolobales</taxon>
        <taxon>Sulfolobaceae</taxon>
        <taxon>Sulfuracidifex</taxon>
    </lineage>
</organism>
<feature type="transmembrane region" description="Helical" evidence="3">
    <location>
        <begin position="72"/>
        <end position="93"/>
    </location>
</feature>
<dbReference type="GO" id="GO:0005737">
    <property type="term" value="C:cytoplasm"/>
    <property type="evidence" value="ECO:0007669"/>
    <property type="project" value="TreeGrafter"/>
</dbReference>
<dbReference type="Proteomes" id="UP000325030">
    <property type="component" value="Chromosome"/>
</dbReference>
<dbReference type="InterPro" id="IPR011009">
    <property type="entry name" value="Kinase-like_dom_sf"/>
</dbReference>
<proteinExistence type="predicted"/>
<protein>
    <recommendedName>
        <fullName evidence="4">Protein kinase domain-containing protein</fullName>
    </recommendedName>
</protein>
<dbReference type="EMBL" id="AP018930">
    <property type="protein sequence ID" value="BBG28241.1"/>
    <property type="molecule type" value="Genomic_DNA"/>
</dbReference>
<evidence type="ECO:0000256" key="2">
    <source>
        <dbReference type="ARBA" id="ARBA00022840"/>
    </source>
</evidence>
<dbReference type="PANTHER" id="PTHR44167:SF18">
    <property type="entry name" value="PROTEIN KINASE DOMAIN-CONTAINING PROTEIN"/>
    <property type="match status" value="1"/>
</dbReference>
<keyword evidence="1" id="KW-0547">Nucleotide-binding</keyword>
<evidence type="ECO:0000259" key="4">
    <source>
        <dbReference type="PROSITE" id="PS50011"/>
    </source>
</evidence>
<dbReference type="PROSITE" id="PS00107">
    <property type="entry name" value="PROTEIN_KINASE_ATP"/>
    <property type="match status" value="1"/>
</dbReference>
<dbReference type="SUPFAM" id="SSF56112">
    <property type="entry name" value="Protein kinase-like (PK-like)"/>
    <property type="match status" value="1"/>
</dbReference>
<keyword evidence="3" id="KW-0812">Transmembrane</keyword>
<dbReference type="PROSITE" id="PS50011">
    <property type="entry name" value="PROTEIN_KINASE_DOM"/>
    <property type="match status" value="1"/>
</dbReference>
<dbReference type="InterPro" id="IPR008271">
    <property type="entry name" value="Ser/Thr_kinase_AS"/>
</dbReference>
<dbReference type="Gene3D" id="1.10.510.10">
    <property type="entry name" value="Transferase(Phosphotransferase) domain 1"/>
    <property type="match status" value="1"/>
</dbReference>
<accession>A0A510E6S1</accession>
<dbReference type="GO" id="GO:0004674">
    <property type="term" value="F:protein serine/threonine kinase activity"/>
    <property type="evidence" value="ECO:0007669"/>
    <property type="project" value="TreeGrafter"/>
</dbReference>
<dbReference type="SMART" id="SM00220">
    <property type="entry name" value="S_TKc"/>
    <property type="match status" value="1"/>
</dbReference>
<feature type="transmembrane region" description="Helical" evidence="3">
    <location>
        <begin position="139"/>
        <end position="155"/>
    </location>
</feature>
<dbReference type="GeneID" id="41719065"/>
<dbReference type="AlphaFoldDB" id="A0A510E6S1"/>
<evidence type="ECO:0000256" key="1">
    <source>
        <dbReference type="ARBA" id="ARBA00022741"/>
    </source>
</evidence>
<dbReference type="PROSITE" id="PS00108">
    <property type="entry name" value="PROTEIN_KINASE_ST"/>
    <property type="match status" value="1"/>
</dbReference>
<evidence type="ECO:0000256" key="3">
    <source>
        <dbReference type="SAM" id="Phobius"/>
    </source>
</evidence>
<feature type="transmembrane region" description="Helical" evidence="3">
    <location>
        <begin position="6"/>
        <end position="27"/>
    </location>
</feature>
<dbReference type="PANTHER" id="PTHR44167">
    <property type="entry name" value="OVARIAN-SPECIFIC SERINE/THREONINE-PROTEIN KINASE LOK-RELATED"/>
    <property type="match status" value="1"/>
</dbReference>
<dbReference type="Pfam" id="PF09205">
    <property type="entry name" value="DUF1955"/>
    <property type="match status" value="1"/>
</dbReference>
<dbReference type="GO" id="GO:0005524">
    <property type="term" value="F:ATP binding"/>
    <property type="evidence" value="ECO:0007669"/>
    <property type="project" value="UniProtKB-KW"/>
</dbReference>
<dbReference type="Pfam" id="PF00069">
    <property type="entry name" value="Pkinase"/>
    <property type="match status" value="1"/>
</dbReference>